<feature type="transmembrane region" description="Helical" evidence="5">
    <location>
        <begin position="703"/>
        <end position="719"/>
    </location>
</feature>
<evidence type="ECO:0000256" key="2">
    <source>
        <dbReference type="ARBA" id="ARBA00022692"/>
    </source>
</evidence>
<dbReference type="Gene3D" id="3.40.50.1000">
    <property type="entry name" value="HAD superfamily/HAD-like"/>
    <property type="match status" value="2"/>
</dbReference>
<keyword evidence="7" id="KW-0378">Hydrolase</keyword>
<evidence type="ECO:0000256" key="5">
    <source>
        <dbReference type="SAM" id="Phobius"/>
    </source>
</evidence>
<dbReference type="Pfam" id="PF00122">
    <property type="entry name" value="E1-E2_ATPase"/>
    <property type="match status" value="1"/>
</dbReference>
<feature type="transmembrane region" description="Helical" evidence="5">
    <location>
        <begin position="726"/>
        <end position="745"/>
    </location>
</feature>
<dbReference type="InterPro" id="IPR059000">
    <property type="entry name" value="ATPase_P-type_domA"/>
</dbReference>
<keyword evidence="4 5" id="KW-0472">Membrane</keyword>
<organism evidence="7 8">
    <name type="scientific">Tessaracoccus defluvii</name>
    <dbReference type="NCBI Taxonomy" id="1285901"/>
    <lineage>
        <taxon>Bacteria</taxon>
        <taxon>Bacillati</taxon>
        <taxon>Actinomycetota</taxon>
        <taxon>Actinomycetes</taxon>
        <taxon>Propionibacteriales</taxon>
        <taxon>Propionibacteriaceae</taxon>
        <taxon>Tessaracoccus</taxon>
    </lineage>
</organism>
<protein>
    <submittedName>
        <fullName evidence="7">HAD family hydrolase</fullName>
    </submittedName>
</protein>
<feature type="transmembrane region" description="Helical" evidence="5">
    <location>
        <begin position="603"/>
        <end position="623"/>
    </location>
</feature>
<evidence type="ECO:0000256" key="4">
    <source>
        <dbReference type="ARBA" id="ARBA00023136"/>
    </source>
</evidence>
<dbReference type="GO" id="GO:0016787">
    <property type="term" value="F:hydrolase activity"/>
    <property type="evidence" value="ECO:0007669"/>
    <property type="project" value="UniProtKB-KW"/>
</dbReference>
<dbReference type="InterPro" id="IPR036412">
    <property type="entry name" value="HAD-like_sf"/>
</dbReference>
<keyword evidence="2 5" id="KW-0812">Transmembrane</keyword>
<feature type="transmembrane region" description="Helical" evidence="5">
    <location>
        <begin position="210"/>
        <end position="229"/>
    </location>
</feature>
<dbReference type="RefSeq" id="WP_187722061.1">
    <property type="nucleotide sequence ID" value="NZ_BAABBL010000003.1"/>
</dbReference>
<name>A0A7H0H8U6_9ACTN</name>
<keyword evidence="8" id="KW-1185">Reference proteome</keyword>
<dbReference type="InterPro" id="IPR023298">
    <property type="entry name" value="ATPase_P-typ_TM_dom_sf"/>
</dbReference>
<dbReference type="PANTHER" id="PTHR42861">
    <property type="entry name" value="CALCIUM-TRANSPORTING ATPASE"/>
    <property type="match status" value="1"/>
</dbReference>
<dbReference type="KEGG" id="tdf:H9L22_06440"/>
<feature type="transmembrane region" description="Helical" evidence="5">
    <location>
        <begin position="59"/>
        <end position="75"/>
    </location>
</feature>
<feature type="domain" description="P-type ATPase A" evidence="6">
    <location>
        <begin position="93"/>
        <end position="185"/>
    </location>
</feature>
<dbReference type="Gene3D" id="2.70.150.10">
    <property type="entry name" value="Calcium-transporting ATPase, cytoplasmic transduction domain A"/>
    <property type="match status" value="1"/>
</dbReference>
<dbReference type="InterPro" id="IPR008250">
    <property type="entry name" value="ATPase_P-typ_transduc_dom_A_sf"/>
</dbReference>
<dbReference type="AlphaFoldDB" id="A0A7H0H8U6"/>
<feature type="transmembrane region" description="Helical" evidence="5">
    <location>
        <begin position="757"/>
        <end position="781"/>
    </location>
</feature>
<proteinExistence type="predicted"/>
<dbReference type="Pfam" id="PF00702">
    <property type="entry name" value="Hydrolase"/>
    <property type="match status" value="1"/>
</dbReference>
<dbReference type="SUPFAM" id="SSF81665">
    <property type="entry name" value="Calcium ATPase, transmembrane domain M"/>
    <property type="match status" value="1"/>
</dbReference>
<dbReference type="Gene3D" id="1.20.1110.10">
    <property type="entry name" value="Calcium-transporting ATPase, transmembrane domain"/>
    <property type="match status" value="2"/>
</dbReference>
<accession>A0A7H0H8U6</accession>
<sequence>MTRSAAPQRPPAARRTDPAARSRVRAWDTLRRESVFTAFNLNIIGLSAIQLLLRDWWGAFMTILMLGVSTGIRVTQELLAARRIHTYLADAEPRYTVQRDGQSMAVARDEVVRGDVLIVGPGDHLLADGMWLGPRPVTVDESPVTGAAPMRQVAPGERLLGGSYCVAGRGAYVAEAVGDDRQLARQHAGLLRRPPVATPLERVVARTLQVLLAIVAVYAAVLLADWARLDMGATGDLLVDAAPVIFSIAPTGLYLMIIVTYITGTADLANRGALVRNARSVESLAETSVVCFTDLGILAGTSLELTPVPPPAHLAPLPESTVRQMLGDAARSLSAGGHRLERVASAFEGERRGLRVEEPHLTSLGWSAVVFDDPDLAGIYVLGEGDVLSPHLVNPLPATFEADADTIVLAYRPDEVALRDSAGRPLLPSGLIAVATVHQARRLRPEAMQVVRGLIAAGIRIKAFSPGSPTETLEMLHSAGLSDDDVAFVVSRGAVSRATLEARPREEWAGLALDNALFGGLSPEQVGEVVHLLRASGETVAVIGDGVRDLPALKAASLPIAQPSSTQAALDVSSIVLLSSAPDALLQVLARGQSIIRSLVDVLRLNLTMVTASAFLIVAVRYLSQGFPYVSSHGSVINIATVTIPSLALSLVPPPHSRQVSSASYSRMLARFVLPAGLLLGLTALAVYVIVLDGAGRSSAQQAVAYTLVYAGLLVGVLTRRTRTQAGVAVAIAAAVTLLPLLPWTSGRFRITWLPEWWHYPLVVGAVVVWLIVLQGVWWLLRRLARRPAASVPSGRATSPPRHEVESDV</sequence>
<dbReference type="EMBL" id="CP060789">
    <property type="protein sequence ID" value="QNP56962.1"/>
    <property type="molecule type" value="Genomic_DNA"/>
</dbReference>
<evidence type="ECO:0000313" key="8">
    <source>
        <dbReference type="Proteomes" id="UP000516117"/>
    </source>
</evidence>
<feature type="transmembrane region" description="Helical" evidence="5">
    <location>
        <begin position="635"/>
        <end position="652"/>
    </location>
</feature>
<gene>
    <name evidence="7" type="ORF">H9L22_06440</name>
</gene>
<dbReference type="SUPFAM" id="SSF56784">
    <property type="entry name" value="HAD-like"/>
    <property type="match status" value="1"/>
</dbReference>
<keyword evidence="3 5" id="KW-1133">Transmembrane helix</keyword>
<evidence type="ECO:0000256" key="1">
    <source>
        <dbReference type="ARBA" id="ARBA00004141"/>
    </source>
</evidence>
<feature type="transmembrane region" description="Helical" evidence="5">
    <location>
        <begin position="241"/>
        <end position="262"/>
    </location>
</feature>
<dbReference type="Proteomes" id="UP000516117">
    <property type="component" value="Chromosome"/>
</dbReference>
<evidence type="ECO:0000256" key="3">
    <source>
        <dbReference type="ARBA" id="ARBA00022989"/>
    </source>
</evidence>
<feature type="transmembrane region" description="Helical" evidence="5">
    <location>
        <begin position="672"/>
        <end position="691"/>
    </location>
</feature>
<comment type="subcellular location">
    <subcellularLocation>
        <location evidence="1">Membrane</location>
        <topology evidence="1">Multi-pass membrane protein</topology>
    </subcellularLocation>
</comment>
<feature type="transmembrane region" description="Helical" evidence="5">
    <location>
        <begin position="35"/>
        <end position="53"/>
    </location>
</feature>
<dbReference type="InterPro" id="IPR023214">
    <property type="entry name" value="HAD_sf"/>
</dbReference>
<evidence type="ECO:0000259" key="6">
    <source>
        <dbReference type="Pfam" id="PF00122"/>
    </source>
</evidence>
<dbReference type="SUPFAM" id="SSF81653">
    <property type="entry name" value="Calcium ATPase, transduction domain A"/>
    <property type="match status" value="1"/>
</dbReference>
<dbReference type="GO" id="GO:0016020">
    <property type="term" value="C:membrane"/>
    <property type="evidence" value="ECO:0007669"/>
    <property type="project" value="UniProtKB-SubCell"/>
</dbReference>
<reference evidence="7 8" key="1">
    <citation type="submission" date="2020-08" db="EMBL/GenBank/DDBJ databases">
        <title>Genome sequence of Tessaracoccus defluvii JCM 17540T.</title>
        <authorList>
            <person name="Hyun D.-W."/>
            <person name="Bae J.-W."/>
        </authorList>
    </citation>
    <scope>NUCLEOTIDE SEQUENCE [LARGE SCALE GENOMIC DNA]</scope>
    <source>
        <strain evidence="7 8">JCM 17540</strain>
    </source>
</reference>
<evidence type="ECO:0000313" key="7">
    <source>
        <dbReference type="EMBL" id="QNP56962.1"/>
    </source>
</evidence>